<reference evidence="14 15" key="1">
    <citation type="journal article" date="2021" name="Sci. Rep.">
        <title>The genome of the diatom Chaetoceros tenuissimus carries an ancient integrated fragment of an extant virus.</title>
        <authorList>
            <person name="Hongo Y."/>
            <person name="Kimura K."/>
            <person name="Takaki Y."/>
            <person name="Yoshida Y."/>
            <person name="Baba S."/>
            <person name="Kobayashi G."/>
            <person name="Nagasaki K."/>
            <person name="Hano T."/>
            <person name="Tomaru Y."/>
        </authorList>
    </citation>
    <scope>NUCLEOTIDE SEQUENCE [LARGE SCALE GENOMIC DNA]</scope>
    <source>
        <strain evidence="14 15">NIES-3715</strain>
    </source>
</reference>
<dbReference type="InterPro" id="IPR026765">
    <property type="entry name" value="Tmem163"/>
</dbReference>
<comment type="caution">
    <text evidence="14">The sequence shown here is derived from an EMBL/GenBank/DDBJ whole genome shotgun (WGS) entry which is preliminary data.</text>
</comment>
<keyword evidence="7 12" id="KW-1133">Transmembrane helix</keyword>
<dbReference type="PANTHER" id="PTHR31937:SF2">
    <property type="entry name" value="TRANSMEMBRANE PROTEIN 163"/>
    <property type="match status" value="1"/>
</dbReference>
<dbReference type="InterPro" id="IPR027469">
    <property type="entry name" value="Cation_efflux_TMD_sf"/>
</dbReference>
<organism evidence="14 15">
    <name type="scientific">Chaetoceros tenuissimus</name>
    <dbReference type="NCBI Taxonomy" id="426638"/>
    <lineage>
        <taxon>Eukaryota</taxon>
        <taxon>Sar</taxon>
        <taxon>Stramenopiles</taxon>
        <taxon>Ochrophyta</taxon>
        <taxon>Bacillariophyta</taxon>
        <taxon>Coscinodiscophyceae</taxon>
        <taxon>Chaetocerotophycidae</taxon>
        <taxon>Chaetocerotales</taxon>
        <taxon>Chaetocerotaceae</taxon>
        <taxon>Chaetoceros</taxon>
    </lineage>
</organism>
<feature type="region of interest" description="Disordered" evidence="11">
    <location>
        <begin position="232"/>
        <end position="259"/>
    </location>
</feature>
<evidence type="ECO:0000256" key="6">
    <source>
        <dbReference type="ARBA" id="ARBA00022833"/>
    </source>
</evidence>
<comment type="similarity">
    <text evidence="3">Belongs to the TMEM163 family.</text>
</comment>
<keyword evidence="9 12" id="KW-0472">Membrane</keyword>
<dbReference type="SUPFAM" id="SSF161111">
    <property type="entry name" value="Cation efflux protein transmembrane domain-like"/>
    <property type="match status" value="1"/>
</dbReference>
<feature type="transmembrane region" description="Helical" evidence="12">
    <location>
        <begin position="41"/>
        <end position="64"/>
    </location>
</feature>
<evidence type="ECO:0000256" key="5">
    <source>
        <dbReference type="ARBA" id="ARBA00022753"/>
    </source>
</evidence>
<dbReference type="Proteomes" id="UP001054902">
    <property type="component" value="Unassembled WGS sequence"/>
</dbReference>
<evidence type="ECO:0000313" key="15">
    <source>
        <dbReference type="Proteomes" id="UP001054902"/>
    </source>
</evidence>
<evidence type="ECO:0000256" key="1">
    <source>
        <dbReference type="ARBA" id="ARBA00004146"/>
    </source>
</evidence>
<feature type="compositionally biased region" description="Acidic residues" evidence="11">
    <location>
        <begin position="249"/>
        <end position="259"/>
    </location>
</feature>
<keyword evidence="10" id="KW-0968">Cytoplasmic vesicle</keyword>
<gene>
    <name evidence="14" type="ORF">CTEN210_07681</name>
</gene>
<dbReference type="GO" id="GO:0008324">
    <property type="term" value="F:monoatomic cation transmembrane transporter activity"/>
    <property type="evidence" value="ECO:0007669"/>
    <property type="project" value="InterPro"/>
</dbReference>
<evidence type="ECO:0000256" key="2">
    <source>
        <dbReference type="ARBA" id="ARBA00004644"/>
    </source>
</evidence>
<proteinExistence type="inferred from homology"/>
<evidence type="ECO:0000256" key="7">
    <source>
        <dbReference type="ARBA" id="ARBA00022989"/>
    </source>
</evidence>
<keyword evidence="15" id="KW-1185">Reference proteome</keyword>
<keyword evidence="6" id="KW-0862">Zinc</keyword>
<sequence length="259" mass="28386">MGCWESPTGHHVFILCWVSLICTMVAAIGGIAAYYKLDSSLILVYGLENLVDFISSAIVLWRFYLPSSSDPAEEARLLAREKRASVGITFVLVILGFGTIITASEDFAMGMEELKNLTTLYYVSMFSMLIFGLLAMFKFQYAKAMNSPSLRKDGLCSAFGTVLAASLFLTTVLSKSSNGGLWWLDPLIAMTCGIATFIYGLRGIYKAYVRDGLPVCSCSWWMYGDKSDASEMEMTGPTSPSPTKMARGDEEDVSDVVIT</sequence>
<comment type="subcellular location">
    <subcellularLocation>
        <location evidence="2">Cytoplasmic vesicle</location>
        <location evidence="2">Secretory vesicle</location>
        <location evidence="2">Synaptic vesicle membrane</location>
        <topology evidence="2">Multi-pass membrane protein</topology>
    </subcellularLocation>
    <subcellularLocation>
        <location evidence="1">Early endosome membrane</location>
    </subcellularLocation>
</comment>
<dbReference type="Gene3D" id="1.20.1510.10">
    <property type="entry name" value="Cation efflux protein transmembrane domain"/>
    <property type="match status" value="1"/>
</dbReference>
<evidence type="ECO:0000256" key="4">
    <source>
        <dbReference type="ARBA" id="ARBA00022692"/>
    </source>
</evidence>
<dbReference type="AlphaFoldDB" id="A0AAD3CUB9"/>
<evidence type="ECO:0000256" key="12">
    <source>
        <dbReference type="SAM" id="Phobius"/>
    </source>
</evidence>
<protein>
    <recommendedName>
        <fullName evidence="13">Cation efflux protein transmembrane domain-containing protein</fullName>
    </recommendedName>
</protein>
<feature type="transmembrane region" description="Helical" evidence="12">
    <location>
        <begin position="12"/>
        <end position="35"/>
    </location>
</feature>
<dbReference type="Pfam" id="PF01545">
    <property type="entry name" value="Cation_efflux"/>
    <property type="match status" value="1"/>
</dbReference>
<keyword evidence="5" id="KW-0967">Endosome</keyword>
<evidence type="ECO:0000313" key="14">
    <source>
        <dbReference type="EMBL" id="GFH51205.1"/>
    </source>
</evidence>
<dbReference type="PANTHER" id="PTHR31937">
    <property type="entry name" value="TRANSMEMBRANE PROTEIN 163"/>
    <property type="match status" value="1"/>
</dbReference>
<feature type="transmembrane region" description="Helical" evidence="12">
    <location>
        <begin position="180"/>
        <end position="201"/>
    </location>
</feature>
<dbReference type="GO" id="GO:0031901">
    <property type="term" value="C:early endosome membrane"/>
    <property type="evidence" value="ECO:0007669"/>
    <property type="project" value="UniProtKB-SubCell"/>
</dbReference>
<evidence type="ECO:0000256" key="9">
    <source>
        <dbReference type="ARBA" id="ARBA00023136"/>
    </source>
</evidence>
<dbReference type="EMBL" id="BLLK01000045">
    <property type="protein sequence ID" value="GFH51205.1"/>
    <property type="molecule type" value="Genomic_DNA"/>
</dbReference>
<evidence type="ECO:0000256" key="10">
    <source>
        <dbReference type="ARBA" id="ARBA00023329"/>
    </source>
</evidence>
<dbReference type="InterPro" id="IPR058533">
    <property type="entry name" value="Cation_efflux_TM"/>
</dbReference>
<feature type="domain" description="Cation efflux protein transmembrane" evidence="13">
    <location>
        <begin position="17"/>
        <end position="208"/>
    </location>
</feature>
<evidence type="ECO:0000259" key="13">
    <source>
        <dbReference type="Pfam" id="PF01545"/>
    </source>
</evidence>
<evidence type="ECO:0000256" key="8">
    <source>
        <dbReference type="ARBA" id="ARBA00023018"/>
    </source>
</evidence>
<feature type="transmembrane region" description="Helical" evidence="12">
    <location>
        <begin position="154"/>
        <end position="174"/>
    </location>
</feature>
<accession>A0AAD3CUB9</accession>
<feature type="transmembrane region" description="Helical" evidence="12">
    <location>
        <begin position="121"/>
        <end position="142"/>
    </location>
</feature>
<evidence type="ECO:0000256" key="11">
    <source>
        <dbReference type="SAM" id="MobiDB-lite"/>
    </source>
</evidence>
<feature type="transmembrane region" description="Helical" evidence="12">
    <location>
        <begin position="84"/>
        <end position="101"/>
    </location>
</feature>
<evidence type="ECO:0000256" key="3">
    <source>
        <dbReference type="ARBA" id="ARBA00008731"/>
    </source>
</evidence>
<keyword evidence="4 12" id="KW-0812">Transmembrane</keyword>
<name>A0AAD3CUB9_9STRA</name>
<keyword evidence="8" id="KW-0770">Synapse</keyword>